<comment type="caution">
    <text evidence="2">The sequence shown here is derived from an EMBL/GenBank/DDBJ whole genome shotgun (WGS) entry which is preliminary data.</text>
</comment>
<evidence type="ECO:0000313" key="2">
    <source>
        <dbReference type="EMBL" id="OCC15866.1"/>
    </source>
</evidence>
<sequence length="123" mass="13778">MGIDKRKNLRVVFKTNCSVEPINGDLSPFEADSTKDISLKGMYIETENRLPIGSSCILILKLAGTSSELILSIRAKVARADSNGLAFTFEEIDMDSFFHLRNVLYYNSGDPDRIDKEIIDTQD</sequence>
<protein>
    <submittedName>
        <fullName evidence="2">Type IV pilus assembly PilZ</fullName>
    </submittedName>
</protein>
<keyword evidence="3" id="KW-1185">Reference proteome</keyword>
<dbReference type="Proteomes" id="UP000093080">
    <property type="component" value="Unassembled WGS sequence"/>
</dbReference>
<evidence type="ECO:0000259" key="1">
    <source>
        <dbReference type="Pfam" id="PF07238"/>
    </source>
</evidence>
<dbReference type="OrthoDB" id="370480at2"/>
<dbReference type="STRING" id="1156395.DBT_0791"/>
<name>A0A1B9F7G8_9BACT</name>
<accession>A0A1B9F7G8</accession>
<proteinExistence type="predicted"/>
<gene>
    <name evidence="2" type="ORF">DBT_0791</name>
</gene>
<dbReference type="Gene3D" id="2.40.10.220">
    <property type="entry name" value="predicted glycosyltransferase like domains"/>
    <property type="match status" value="1"/>
</dbReference>
<reference evidence="2 3" key="1">
    <citation type="submission" date="2016-06" db="EMBL/GenBank/DDBJ databases">
        <title>Respiratory ammonification of nitrate coupled to the oxidation of elemental sulfur in deep-sea autotrophic thermophilic bacteria.</title>
        <authorList>
            <person name="Slobodkina G.B."/>
            <person name="Mardanov A.V."/>
            <person name="Ravin N.V."/>
            <person name="Frolova A.A."/>
            <person name="Viryasiv M.B."/>
            <person name="Chernyh N.A."/>
            <person name="Bonch-Osmolovskaya E.A."/>
            <person name="Slobodkin A.I."/>
        </authorList>
    </citation>
    <scope>NUCLEOTIDE SEQUENCE [LARGE SCALE GENOMIC DNA]</scope>
    <source>
        <strain evidence="2 3">S69</strain>
    </source>
</reference>
<evidence type="ECO:0000313" key="3">
    <source>
        <dbReference type="Proteomes" id="UP000093080"/>
    </source>
</evidence>
<dbReference type="GO" id="GO:0035438">
    <property type="term" value="F:cyclic-di-GMP binding"/>
    <property type="evidence" value="ECO:0007669"/>
    <property type="project" value="InterPro"/>
</dbReference>
<dbReference type="AlphaFoldDB" id="A0A1B9F7G8"/>
<dbReference type="EMBL" id="MAGO01000003">
    <property type="protein sequence ID" value="OCC15866.1"/>
    <property type="molecule type" value="Genomic_DNA"/>
</dbReference>
<dbReference type="Pfam" id="PF07238">
    <property type="entry name" value="PilZ"/>
    <property type="match status" value="1"/>
</dbReference>
<dbReference type="InterPro" id="IPR009875">
    <property type="entry name" value="PilZ_domain"/>
</dbReference>
<dbReference type="SUPFAM" id="SSF141371">
    <property type="entry name" value="PilZ domain-like"/>
    <property type="match status" value="1"/>
</dbReference>
<organism evidence="2 3">
    <name type="scientific">Dissulfuribacter thermophilus</name>
    <dbReference type="NCBI Taxonomy" id="1156395"/>
    <lineage>
        <taxon>Bacteria</taxon>
        <taxon>Pseudomonadati</taxon>
        <taxon>Thermodesulfobacteriota</taxon>
        <taxon>Dissulfuribacteria</taxon>
        <taxon>Dissulfuribacterales</taxon>
        <taxon>Dissulfuribacteraceae</taxon>
        <taxon>Dissulfuribacter</taxon>
    </lineage>
</organism>
<dbReference type="RefSeq" id="WP_067616573.1">
    <property type="nucleotide sequence ID" value="NZ_MAGO01000003.1"/>
</dbReference>
<feature type="domain" description="PilZ" evidence="1">
    <location>
        <begin position="4"/>
        <end position="104"/>
    </location>
</feature>